<evidence type="ECO:0000256" key="1">
    <source>
        <dbReference type="ARBA" id="ARBA00004127"/>
    </source>
</evidence>
<reference evidence="11" key="1">
    <citation type="submission" date="2020-08" db="EMBL/GenBank/DDBJ databases">
        <title>Genome sequencing and assembly of the red palm weevil Rhynchophorus ferrugineus.</title>
        <authorList>
            <person name="Dias G.B."/>
            <person name="Bergman C.M."/>
            <person name="Manee M."/>
        </authorList>
    </citation>
    <scope>NUCLEOTIDE SEQUENCE</scope>
    <source>
        <strain evidence="11">AA-2017</strain>
        <tissue evidence="11">Whole larva</tissue>
    </source>
</reference>
<evidence type="ECO:0000256" key="6">
    <source>
        <dbReference type="ARBA" id="ARBA00023040"/>
    </source>
</evidence>
<name>A0A834MHZ0_RHYFE</name>
<dbReference type="Pfam" id="PF06652">
    <property type="entry name" value="Methuselah_N"/>
    <property type="match status" value="1"/>
</dbReference>
<dbReference type="InterPro" id="IPR036272">
    <property type="entry name" value="Methuselah_N_sf"/>
</dbReference>
<feature type="signal peptide" evidence="9">
    <location>
        <begin position="1"/>
        <end position="18"/>
    </location>
</feature>
<dbReference type="Proteomes" id="UP000625711">
    <property type="component" value="Unassembled WGS sequence"/>
</dbReference>
<dbReference type="GO" id="GO:0005886">
    <property type="term" value="C:plasma membrane"/>
    <property type="evidence" value="ECO:0007669"/>
    <property type="project" value="TreeGrafter"/>
</dbReference>
<dbReference type="OrthoDB" id="6767429at2759"/>
<keyword evidence="6" id="KW-0297">G-protein coupled receptor</keyword>
<evidence type="ECO:0000256" key="8">
    <source>
        <dbReference type="ARBA" id="ARBA00023224"/>
    </source>
</evidence>
<dbReference type="Gene3D" id="2.170.180.11">
    <property type="entry name" value="Methuselah ectodomain, domain 2"/>
    <property type="match status" value="1"/>
</dbReference>
<dbReference type="AlphaFoldDB" id="A0A834MHZ0"/>
<keyword evidence="7" id="KW-0675">Receptor</keyword>
<organism evidence="11 12">
    <name type="scientific">Rhynchophorus ferrugineus</name>
    <name type="common">Red palm weevil</name>
    <name type="synonym">Curculio ferrugineus</name>
    <dbReference type="NCBI Taxonomy" id="354439"/>
    <lineage>
        <taxon>Eukaryota</taxon>
        <taxon>Metazoa</taxon>
        <taxon>Ecdysozoa</taxon>
        <taxon>Arthropoda</taxon>
        <taxon>Hexapoda</taxon>
        <taxon>Insecta</taxon>
        <taxon>Pterygota</taxon>
        <taxon>Neoptera</taxon>
        <taxon>Endopterygota</taxon>
        <taxon>Coleoptera</taxon>
        <taxon>Polyphaga</taxon>
        <taxon>Cucujiformia</taxon>
        <taxon>Curculionidae</taxon>
        <taxon>Dryophthorinae</taxon>
        <taxon>Rhynchophorus</taxon>
    </lineage>
</organism>
<evidence type="ECO:0000256" key="9">
    <source>
        <dbReference type="SAM" id="SignalP"/>
    </source>
</evidence>
<evidence type="ECO:0000256" key="5">
    <source>
        <dbReference type="ARBA" id="ARBA00022989"/>
    </source>
</evidence>
<evidence type="ECO:0000256" key="3">
    <source>
        <dbReference type="ARBA" id="ARBA00022692"/>
    </source>
</evidence>
<feature type="domain" description="Methuselah N-terminal" evidence="10">
    <location>
        <begin position="57"/>
        <end position="159"/>
    </location>
</feature>
<sequence length="193" mass="21598">MKTLALSLIILVVPFANCRCPEALRVKIPVESIQANHSVFFGNITFAPDQYFEENGEIWACPCLAKACIRKCCPAEKELVRGSIESPSCQPSTESLQVNVYDPETSSSTAIGDFFIIYNSICPEGHVYFKPNYVHILKNGSVFDDAEIHYNPEMYCVDNFNGSMLALICGKPDVVYEKLPSYSTEISFCFSKY</sequence>
<feature type="chain" id="PRO_5032999002" description="Methuselah N-terminal domain-containing protein" evidence="9">
    <location>
        <begin position="19"/>
        <end position="193"/>
    </location>
</feature>
<keyword evidence="12" id="KW-1185">Reference proteome</keyword>
<keyword evidence="5" id="KW-0472">Membrane</keyword>
<comment type="caution">
    <text evidence="11">The sequence shown here is derived from an EMBL/GenBank/DDBJ whole genome shotgun (WGS) entry which is preliminary data.</text>
</comment>
<evidence type="ECO:0000313" key="11">
    <source>
        <dbReference type="EMBL" id="KAF7280830.1"/>
    </source>
</evidence>
<dbReference type="InterPro" id="IPR023311">
    <property type="entry name" value="Methusela_ecto_dom_2"/>
</dbReference>
<keyword evidence="4 9" id="KW-0732">Signal</keyword>
<evidence type="ECO:0000256" key="4">
    <source>
        <dbReference type="ARBA" id="ARBA00022729"/>
    </source>
</evidence>
<dbReference type="EMBL" id="JAACXV010000273">
    <property type="protein sequence ID" value="KAF7280830.1"/>
    <property type="molecule type" value="Genomic_DNA"/>
</dbReference>
<dbReference type="InterPro" id="IPR051384">
    <property type="entry name" value="Mth_GPCR"/>
</dbReference>
<keyword evidence="3" id="KW-0812">Transmembrane</keyword>
<evidence type="ECO:0000259" key="10">
    <source>
        <dbReference type="Pfam" id="PF06652"/>
    </source>
</evidence>
<comment type="subcellular location">
    <subcellularLocation>
        <location evidence="1">Endomembrane system</location>
        <topology evidence="1">Multi-pass membrane protein</topology>
    </subcellularLocation>
</comment>
<evidence type="ECO:0000256" key="7">
    <source>
        <dbReference type="ARBA" id="ARBA00023170"/>
    </source>
</evidence>
<dbReference type="GO" id="GO:0012505">
    <property type="term" value="C:endomembrane system"/>
    <property type="evidence" value="ECO:0007669"/>
    <property type="project" value="UniProtKB-SubCell"/>
</dbReference>
<keyword evidence="5" id="KW-1133">Transmembrane helix</keyword>
<keyword evidence="8" id="KW-0807">Transducer</keyword>
<evidence type="ECO:0000313" key="12">
    <source>
        <dbReference type="Proteomes" id="UP000625711"/>
    </source>
</evidence>
<proteinExistence type="inferred from homology"/>
<dbReference type="PANTHER" id="PTHR47154">
    <property type="entry name" value="G-PROTEIN COUPLED RECEPTOR MTH-RELATED"/>
    <property type="match status" value="1"/>
</dbReference>
<protein>
    <recommendedName>
        <fullName evidence="10">Methuselah N-terminal domain-containing protein</fullName>
    </recommendedName>
</protein>
<accession>A0A834MHZ0</accession>
<comment type="similarity">
    <text evidence="2">Belongs to the G-protein coupled receptor 2 family. Mth subfamily.</text>
</comment>
<dbReference type="PANTHER" id="PTHR47154:SF2">
    <property type="entry name" value="G-PROTEIN COUPLED RECEPTOR MTH-RELATED"/>
    <property type="match status" value="1"/>
</dbReference>
<dbReference type="InterPro" id="IPR010596">
    <property type="entry name" value="Methuselah_N_dom"/>
</dbReference>
<dbReference type="SUPFAM" id="SSF63877">
    <property type="entry name" value="Methuselah ectodomain"/>
    <property type="match status" value="1"/>
</dbReference>
<gene>
    <name evidence="11" type="ORF">GWI33_005488</name>
</gene>
<dbReference type="GO" id="GO:0008528">
    <property type="term" value="F:G protein-coupled peptide receptor activity"/>
    <property type="evidence" value="ECO:0007669"/>
    <property type="project" value="TreeGrafter"/>
</dbReference>
<evidence type="ECO:0000256" key="2">
    <source>
        <dbReference type="ARBA" id="ARBA00008979"/>
    </source>
</evidence>